<dbReference type="EMBL" id="BLXT01004445">
    <property type="protein sequence ID" value="GFO12669.1"/>
    <property type="molecule type" value="Genomic_DNA"/>
</dbReference>
<sequence length="120" mass="11657">MECWDNIGTEIYRGGGGGGDGAAGSGGGGVSDGDVDIVDEGDYGIGCGSEFDDDGSHGAAVCSDSGGGGDGAAGSGGGGVTGPQINLRAFHLLARPTTAINLARDHHHRIAMTAEPATQL</sequence>
<keyword evidence="3" id="KW-1185">Reference proteome</keyword>
<feature type="region of interest" description="Disordered" evidence="1">
    <location>
        <begin position="14"/>
        <end position="35"/>
    </location>
</feature>
<gene>
    <name evidence="2" type="ORF">PoB_003917400</name>
</gene>
<feature type="region of interest" description="Disordered" evidence="1">
    <location>
        <begin position="56"/>
        <end position="80"/>
    </location>
</feature>
<accession>A0AAV4B1V6</accession>
<comment type="caution">
    <text evidence="2">The sequence shown here is derived from an EMBL/GenBank/DDBJ whole genome shotgun (WGS) entry which is preliminary data.</text>
</comment>
<evidence type="ECO:0000313" key="2">
    <source>
        <dbReference type="EMBL" id="GFO12669.1"/>
    </source>
</evidence>
<proteinExistence type="predicted"/>
<reference evidence="2 3" key="1">
    <citation type="journal article" date="2021" name="Elife">
        <title>Chloroplast acquisition without the gene transfer in kleptoplastic sea slugs, Plakobranchus ocellatus.</title>
        <authorList>
            <person name="Maeda T."/>
            <person name="Takahashi S."/>
            <person name="Yoshida T."/>
            <person name="Shimamura S."/>
            <person name="Takaki Y."/>
            <person name="Nagai Y."/>
            <person name="Toyoda A."/>
            <person name="Suzuki Y."/>
            <person name="Arimoto A."/>
            <person name="Ishii H."/>
            <person name="Satoh N."/>
            <person name="Nishiyama T."/>
            <person name="Hasebe M."/>
            <person name="Maruyama T."/>
            <person name="Minagawa J."/>
            <person name="Obokata J."/>
            <person name="Shigenobu S."/>
        </authorList>
    </citation>
    <scope>NUCLEOTIDE SEQUENCE [LARGE SCALE GENOMIC DNA]</scope>
</reference>
<evidence type="ECO:0000256" key="1">
    <source>
        <dbReference type="SAM" id="MobiDB-lite"/>
    </source>
</evidence>
<protein>
    <submittedName>
        <fullName evidence="2">Uncharacterized protein</fullName>
    </submittedName>
</protein>
<dbReference type="AlphaFoldDB" id="A0AAV4B1V6"/>
<feature type="compositionally biased region" description="Gly residues" evidence="1">
    <location>
        <begin position="14"/>
        <end position="31"/>
    </location>
</feature>
<evidence type="ECO:0000313" key="3">
    <source>
        <dbReference type="Proteomes" id="UP000735302"/>
    </source>
</evidence>
<organism evidence="2 3">
    <name type="scientific">Plakobranchus ocellatus</name>
    <dbReference type="NCBI Taxonomy" id="259542"/>
    <lineage>
        <taxon>Eukaryota</taxon>
        <taxon>Metazoa</taxon>
        <taxon>Spiralia</taxon>
        <taxon>Lophotrochozoa</taxon>
        <taxon>Mollusca</taxon>
        <taxon>Gastropoda</taxon>
        <taxon>Heterobranchia</taxon>
        <taxon>Euthyneura</taxon>
        <taxon>Panpulmonata</taxon>
        <taxon>Sacoglossa</taxon>
        <taxon>Placobranchoidea</taxon>
        <taxon>Plakobranchidae</taxon>
        <taxon>Plakobranchus</taxon>
    </lineage>
</organism>
<dbReference type="Proteomes" id="UP000735302">
    <property type="component" value="Unassembled WGS sequence"/>
</dbReference>
<name>A0AAV4B1V6_9GAST</name>
<feature type="compositionally biased region" description="Gly residues" evidence="1">
    <location>
        <begin position="65"/>
        <end position="80"/>
    </location>
</feature>